<proteinExistence type="predicted"/>
<keyword evidence="2" id="KW-1185">Reference proteome</keyword>
<dbReference type="EMBL" id="BGPR01000354">
    <property type="protein sequence ID" value="GBM15069.1"/>
    <property type="molecule type" value="Genomic_DNA"/>
</dbReference>
<name>A0A4Y2DFQ8_ARAVE</name>
<comment type="caution">
    <text evidence="1">The sequence shown here is derived from an EMBL/GenBank/DDBJ whole genome shotgun (WGS) entry which is preliminary data.</text>
</comment>
<protein>
    <submittedName>
        <fullName evidence="1">Uncharacterized protein</fullName>
    </submittedName>
</protein>
<gene>
    <name evidence="1" type="ORF">AVEN_150087_1</name>
</gene>
<dbReference type="Proteomes" id="UP000499080">
    <property type="component" value="Unassembled WGS sequence"/>
</dbReference>
<reference evidence="1 2" key="1">
    <citation type="journal article" date="2019" name="Sci. Rep.">
        <title>Orb-weaving spider Araneus ventricosus genome elucidates the spidroin gene catalogue.</title>
        <authorList>
            <person name="Kono N."/>
            <person name="Nakamura H."/>
            <person name="Ohtoshi R."/>
            <person name="Moran D.A.P."/>
            <person name="Shinohara A."/>
            <person name="Yoshida Y."/>
            <person name="Fujiwara M."/>
            <person name="Mori M."/>
            <person name="Tomita M."/>
            <person name="Arakawa K."/>
        </authorList>
    </citation>
    <scope>NUCLEOTIDE SEQUENCE [LARGE SCALE GENOMIC DNA]</scope>
</reference>
<dbReference type="AlphaFoldDB" id="A0A4Y2DFQ8"/>
<accession>A0A4Y2DFQ8</accession>
<organism evidence="1 2">
    <name type="scientific">Araneus ventricosus</name>
    <name type="common">Orbweaver spider</name>
    <name type="synonym">Epeira ventricosa</name>
    <dbReference type="NCBI Taxonomy" id="182803"/>
    <lineage>
        <taxon>Eukaryota</taxon>
        <taxon>Metazoa</taxon>
        <taxon>Ecdysozoa</taxon>
        <taxon>Arthropoda</taxon>
        <taxon>Chelicerata</taxon>
        <taxon>Arachnida</taxon>
        <taxon>Araneae</taxon>
        <taxon>Araneomorphae</taxon>
        <taxon>Entelegynae</taxon>
        <taxon>Araneoidea</taxon>
        <taxon>Araneidae</taxon>
        <taxon>Araneus</taxon>
    </lineage>
</organism>
<evidence type="ECO:0000313" key="2">
    <source>
        <dbReference type="Proteomes" id="UP000499080"/>
    </source>
</evidence>
<evidence type="ECO:0000313" key="1">
    <source>
        <dbReference type="EMBL" id="GBM15069.1"/>
    </source>
</evidence>
<sequence>MPLDSYLFNKAANPYRKQFEAPYHYTIPPAQMSTLVNSTGDNLQPKRNILELLFPVSNDINQNDINVSDASPFNLEEIKMQSKHIYQGKKRTTMAF</sequence>